<keyword evidence="1" id="KW-1133">Transmembrane helix</keyword>
<name>S1NPW5_9ENTE</name>
<dbReference type="EMBL" id="ASWJ01000001">
    <property type="protein sequence ID" value="EOW87768.1"/>
    <property type="molecule type" value="Genomic_DNA"/>
</dbReference>
<dbReference type="eggNOG" id="ENOG503089C">
    <property type="taxonomic scope" value="Bacteria"/>
</dbReference>
<keyword evidence="3" id="KW-1185">Reference proteome</keyword>
<dbReference type="RefSeq" id="WP_016184315.1">
    <property type="nucleotide sequence ID" value="NZ_JXKI01000052.1"/>
</dbReference>
<dbReference type="AlphaFoldDB" id="S1NPW5"/>
<evidence type="ECO:0000256" key="1">
    <source>
        <dbReference type="SAM" id="Phobius"/>
    </source>
</evidence>
<feature type="transmembrane region" description="Helical" evidence="1">
    <location>
        <begin position="154"/>
        <end position="173"/>
    </location>
</feature>
<dbReference type="STRING" id="1121865.OMW_02221"/>
<keyword evidence="1" id="KW-0812">Transmembrane</keyword>
<sequence length="300" mass="35182">MKKNIFNAKFEDSLNLHDDAIISFALNNFLKEVETEEKMALRGTLKSTIWVIILAIICVFGLNLLPAFLSDLIFRSGSFNDFLVPPATNFMTYKLYYIFAIVWLGVVFLGKLLNQRFILGYRGHFHIFVTDILWFLIEVNLFFITFIFPTLGKLNAILFSALNVFIFILLFYFRYQSIKKCLYGDAEKESKSVRVLGEGLQFLKKYGGFIIFILAFTSFFLRNRTMELSDNITFLSFLVLFLALNSIVAVFEIYLIFPYLLTGYYKLKYPEEYRNWEGKTKTEFYGNSYLKKHKELTENE</sequence>
<accession>S1NPW5</accession>
<feature type="transmembrane region" description="Helical" evidence="1">
    <location>
        <begin position="206"/>
        <end position="222"/>
    </location>
</feature>
<reference evidence="2 3" key="1">
    <citation type="submission" date="2013-03" db="EMBL/GenBank/DDBJ databases">
        <title>The Genome Sequence of Enterococcus columbae ATCC_51263 (PacBio/Illumina hybrid assembly).</title>
        <authorList>
            <consortium name="The Broad Institute Genomics Platform"/>
            <consortium name="The Broad Institute Genome Sequencing Center for Infectious Disease"/>
            <person name="Earl A."/>
            <person name="Russ C."/>
            <person name="Gilmore M."/>
            <person name="Surin D."/>
            <person name="Walker B."/>
            <person name="Young S."/>
            <person name="Zeng Q."/>
            <person name="Gargeya S."/>
            <person name="Fitzgerald M."/>
            <person name="Haas B."/>
            <person name="Abouelleil A."/>
            <person name="Allen A.W."/>
            <person name="Alvarado L."/>
            <person name="Arachchi H.M."/>
            <person name="Berlin A.M."/>
            <person name="Chapman S.B."/>
            <person name="Gainer-Dewar J."/>
            <person name="Goldberg J."/>
            <person name="Griggs A."/>
            <person name="Gujja S."/>
            <person name="Hansen M."/>
            <person name="Howarth C."/>
            <person name="Imamovic A."/>
            <person name="Ireland A."/>
            <person name="Larimer J."/>
            <person name="McCowan C."/>
            <person name="Murphy C."/>
            <person name="Pearson M."/>
            <person name="Poon T.W."/>
            <person name="Priest M."/>
            <person name="Roberts A."/>
            <person name="Saif S."/>
            <person name="Shea T."/>
            <person name="Sisk P."/>
            <person name="Sykes S."/>
            <person name="Wortman J."/>
            <person name="Nusbaum C."/>
            <person name="Birren B."/>
        </authorList>
    </citation>
    <scope>NUCLEOTIDE SEQUENCE [LARGE SCALE GENOMIC DNA]</scope>
    <source>
        <strain evidence="2 3">ATCC 51263</strain>
    </source>
</reference>
<proteinExistence type="predicted"/>
<keyword evidence="1" id="KW-0472">Membrane</keyword>
<feature type="transmembrane region" description="Helical" evidence="1">
    <location>
        <begin position="125"/>
        <end position="148"/>
    </location>
</feature>
<organism evidence="2 3">
    <name type="scientific">Enterococcus columbae DSM 7374 = ATCC 51263</name>
    <dbReference type="NCBI Taxonomy" id="1121865"/>
    <lineage>
        <taxon>Bacteria</taxon>
        <taxon>Bacillati</taxon>
        <taxon>Bacillota</taxon>
        <taxon>Bacilli</taxon>
        <taxon>Lactobacillales</taxon>
        <taxon>Enterococcaceae</taxon>
        <taxon>Enterococcus</taxon>
    </lineage>
</organism>
<comment type="caution">
    <text evidence="2">The sequence shown here is derived from an EMBL/GenBank/DDBJ whole genome shotgun (WGS) entry which is preliminary data.</text>
</comment>
<gene>
    <name evidence="2" type="ORF">I568_00054</name>
</gene>
<evidence type="ECO:0000313" key="3">
    <source>
        <dbReference type="Proteomes" id="UP000014113"/>
    </source>
</evidence>
<dbReference type="PATRIC" id="fig|1121865.3.peg.2165"/>
<dbReference type="OrthoDB" id="2195257at2"/>
<evidence type="ECO:0000313" key="2">
    <source>
        <dbReference type="EMBL" id="EOW87768.1"/>
    </source>
</evidence>
<feature type="transmembrane region" description="Helical" evidence="1">
    <location>
        <begin position="94"/>
        <end position="113"/>
    </location>
</feature>
<dbReference type="Proteomes" id="UP000014113">
    <property type="component" value="Unassembled WGS sequence"/>
</dbReference>
<protein>
    <submittedName>
        <fullName evidence="2">Uncharacterized protein</fullName>
    </submittedName>
</protein>
<feature type="transmembrane region" description="Helical" evidence="1">
    <location>
        <begin position="48"/>
        <end position="74"/>
    </location>
</feature>
<feature type="transmembrane region" description="Helical" evidence="1">
    <location>
        <begin position="234"/>
        <end position="261"/>
    </location>
</feature>